<keyword evidence="2" id="KW-1185">Reference proteome</keyword>
<sequence length="864" mass="97396">MEQDEETAEDSRRSPAALIDEELTQLGEQPYEEDSSNQQSSIAFFEETLSSIREQISNKLYISDQEPATPLEQKPPAYEPTVPTTPQDQDGCWTFSDRSIHAFRAKFKYTEKEYNREAIEQRIHLLNIQHRINEKQMLDLDNITSGLRFIADTCSIEGLITAVRAVVIEDIIPYQYSDEEIFALANATIAITPVLYGTVSRVHHIPGHWALAAYIYDTNQLIILDSLDRAPPEHAIAILQDWVSKLNGGIQPQTFPITAIQQQSDWSCGIFVLENLCYLISYIINKHTDNQSPWDLSTLPAVPQALQNKQTVEVTVFSRWDTLISTVLRKEPITAVQLTEPFSPPAVSTAPQGNPDPASGPLELLLAREWLGRRGCSADAHEHAHEKIIQEAAQSDEINSSCSSLADITNTIGGPTAGHNDQIPDTLDPKQDLMYPSIRRRELDTPAKTIQLSQHLQPIFEGRCTAPTPPQRLCMHTHHSISPGNGDNIITTYDIDSICAFPRSLAVAKHGIKWHSAVTIAYSQTEDLHLSLPLPAEGSSEPVMRPMHEIPNYCFGEILTLPSTYIWLFFPALARESRDPAKRTAIPREIFEELTDNILLPAIQEATSASTDQYYPPSYEAIMADARARRSSCRRTRPVALSSQATTKRTARGARYIPGYREREGEQEPIIPNPGQYLEQIWEAIRARTTDHTIFSTMTLYIGAKNTKLLYTRNSATKRSRNSRRYGSYRRKDLSEKMIFLSTSAAAHPGPRHPARQPRPALAHCCLQTIARERRSWSRAHNTGERTANSSRKNFRQVYYQWATTSEASAMTITSGPDSAERKAGLVYTQYYNLIKLPFDAAKIYPSSHERPKRWPSIRHTSSR</sequence>
<gene>
    <name evidence="1" type="ORF">CRV2_00019736</name>
</gene>
<dbReference type="Proteomes" id="UP000836387">
    <property type="component" value="Unassembled WGS sequence"/>
</dbReference>
<comment type="caution">
    <text evidence="1">The sequence shown here is derived from an EMBL/GenBank/DDBJ whole genome shotgun (WGS) entry which is preliminary data.</text>
</comment>
<accession>A0ACA9UHT3</accession>
<organism evidence="1 2">
    <name type="scientific">Clonostachys rosea f. rosea IK726</name>
    <dbReference type="NCBI Taxonomy" id="1349383"/>
    <lineage>
        <taxon>Eukaryota</taxon>
        <taxon>Fungi</taxon>
        <taxon>Dikarya</taxon>
        <taxon>Ascomycota</taxon>
        <taxon>Pezizomycotina</taxon>
        <taxon>Sordariomycetes</taxon>
        <taxon>Hypocreomycetidae</taxon>
        <taxon>Hypocreales</taxon>
        <taxon>Bionectriaceae</taxon>
        <taxon>Clonostachys</taxon>
    </lineage>
</organism>
<protein>
    <submittedName>
        <fullName evidence="1">Uncharacterized protein</fullName>
    </submittedName>
</protein>
<reference evidence="1" key="2">
    <citation type="submission" date="2021-10" db="EMBL/GenBank/DDBJ databases">
        <authorList>
            <person name="Piombo E."/>
        </authorList>
    </citation>
    <scope>NUCLEOTIDE SEQUENCE</scope>
</reference>
<reference evidence="1" key="1">
    <citation type="submission" date="2020-04" db="EMBL/GenBank/DDBJ databases">
        <authorList>
            <person name="Broberg M."/>
        </authorList>
    </citation>
    <scope>NUCLEOTIDE SEQUENCE</scope>
</reference>
<proteinExistence type="predicted"/>
<evidence type="ECO:0000313" key="2">
    <source>
        <dbReference type="Proteomes" id="UP000836387"/>
    </source>
</evidence>
<dbReference type="EMBL" id="CADEHS020000500">
    <property type="protein sequence ID" value="CAG9952805.1"/>
    <property type="molecule type" value="Genomic_DNA"/>
</dbReference>
<evidence type="ECO:0000313" key="1">
    <source>
        <dbReference type="EMBL" id="CAG9952805.1"/>
    </source>
</evidence>
<name>A0ACA9UHT3_BIOOC</name>